<evidence type="ECO:0000256" key="2">
    <source>
        <dbReference type="ARBA" id="ARBA00009223"/>
    </source>
</evidence>
<organism evidence="9 10">
    <name type="scientific">Paralvinella palmiformis</name>
    <dbReference type="NCBI Taxonomy" id="53620"/>
    <lineage>
        <taxon>Eukaryota</taxon>
        <taxon>Metazoa</taxon>
        <taxon>Spiralia</taxon>
        <taxon>Lophotrochozoa</taxon>
        <taxon>Annelida</taxon>
        <taxon>Polychaeta</taxon>
        <taxon>Sedentaria</taxon>
        <taxon>Canalipalpata</taxon>
        <taxon>Terebellida</taxon>
        <taxon>Terebelliformia</taxon>
        <taxon>Alvinellidae</taxon>
        <taxon>Paralvinella</taxon>
    </lineage>
</organism>
<comment type="caution">
    <text evidence="9">The sequence shown here is derived from an EMBL/GenBank/DDBJ whole genome shotgun (WGS) entry which is preliminary data.</text>
</comment>
<dbReference type="InterPro" id="IPR010678">
    <property type="entry name" value="UTP25"/>
</dbReference>
<dbReference type="GO" id="GO:0000462">
    <property type="term" value="P:maturation of SSU-rRNA from tricistronic rRNA transcript (SSU-rRNA, 5.8S rRNA, LSU-rRNA)"/>
    <property type="evidence" value="ECO:0007669"/>
    <property type="project" value="TreeGrafter"/>
</dbReference>
<evidence type="ECO:0000259" key="8">
    <source>
        <dbReference type="Pfam" id="PF22916"/>
    </source>
</evidence>
<feature type="compositionally biased region" description="Basic and acidic residues" evidence="6">
    <location>
        <begin position="33"/>
        <end position="65"/>
    </location>
</feature>
<proteinExistence type="inferred from homology"/>
<dbReference type="Gene3D" id="3.40.50.300">
    <property type="entry name" value="P-loop containing nucleotide triphosphate hydrolases"/>
    <property type="match status" value="1"/>
</dbReference>
<feature type="domain" description="UTP25 NTP hydrolase-like" evidence="8">
    <location>
        <begin position="288"/>
        <end position="548"/>
    </location>
</feature>
<protein>
    <recommendedName>
        <fullName evidence="4">U3 small nucleolar RNA-associated protein 25 homolog</fullName>
    </recommendedName>
    <alternativeName>
        <fullName evidence="5">UTP25 small subunit processor component</fullName>
    </alternativeName>
</protein>
<dbReference type="Proteomes" id="UP001208570">
    <property type="component" value="Unassembled WGS sequence"/>
</dbReference>
<evidence type="ECO:0000256" key="5">
    <source>
        <dbReference type="ARBA" id="ARBA00032325"/>
    </source>
</evidence>
<feature type="region of interest" description="Disordered" evidence="6">
    <location>
        <begin position="1"/>
        <end position="162"/>
    </location>
</feature>
<comment type="similarity">
    <text evidence="2">Belongs to the UTP25 family.</text>
</comment>
<feature type="domain" description="UTP25 C-terminal" evidence="7">
    <location>
        <begin position="560"/>
        <end position="745"/>
    </location>
</feature>
<feature type="compositionally biased region" description="Acidic residues" evidence="6">
    <location>
        <begin position="119"/>
        <end position="132"/>
    </location>
</feature>
<dbReference type="GO" id="GO:0032040">
    <property type="term" value="C:small-subunit processome"/>
    <property type="evidence" value="ECO:0007669"/>
    <property type="project" value="TreeGrafter"/>
</dbReference>
<evidence type="ECO:0000256" key="6">
    <source>
        <dbReference type="SAM" id="MobiDB-lite"/>
    </source>
</evidence>
<reference evidence="9" key="1">
    <citation type="journal article" date="2023" name="Mol. Biol. Evol.">
        <title>Third-Generation Sequencing Reveals the Adaptive Role of the Epigenome in Three Deep-Sea Polychaetes.</title>
        <authorList>
            <person name="Perez M."/>
            <person name="Aroh O."/>
            <person name="Sun Y."/>
            <person name="Lan Y."/>
            <person name="Juniper S.K."/>
            <person name="Young C.R."/>
            <person name="Angers B."/>
            <person name="Qian P.Y."/>
        </authorList>
    </citation>
    <scope>NUCLEOTIDE SEQUENCE</scope>
    <source>
        <strain evidence="9">P08H-3</strain>
    </source>
</reference>
<dbReference type="Pfam" id="PF06862">
    <property type="entry name" value="Utp25_C"/>
    <property type="match status" value="1"/>
</dbReference>
<dbReference type="InterPro" id="IPR027417">
    <property type="entry name" value="P-loop_NTPase"/>
</dbReference>
<dbReference type="InterPro" id="IPR053939">
    <property type="entry name" value="UTP25_C"/>
</dbReference>
<feature type="compositionally biased region" description="Basic residues" evidence="6">
    <location>
        <begin position="1"/>
        <end position="16"/>
    </location>
</feature>
<comment type="subcellular location">
    <subcellularLocation>
        <location evidence="1">Nucleus</location>
        <location evidence="1">Nucleolus</location>
    </subcellularLocation>
</comment>
<evidence type="ECO:0000313" key="9">
    <source>
        <dbReference type="EMBL" id="KAK2158865.1"/>
    </source>
</evidence>
<dbReference type="GO" id="GO:0034511">
    <property type="term" value="F:U3 snoRNA binding"/>
    <property type="evidence" value="ECO:0007669"/>
    <property type="project" value="InterPro"/>
</dbReference>
<feature type="compositionally biased region" description="Low complexity" evidence="6">
    <location>
        <begin position="69"/>
        <end position="80"/>
    </location>
</feature>
<name>A0AAD9JV74_9ANNE</name>
<gene>
    <name evidence="9" type="ORF">LSH36_162g02012</name>
</gene>
<dbReference type="InterPro" id="IPR053940">
    <property type="entry name" value="UTP25_NTPase-like"/>
</dbReference>
<accession>A0AAD9JV74</accession>
<keyword evidence="10" id="KW-1185">Reference proteome</keyword>
<evidence type="ECO:0000256" key="3">
    <source>
        <dbReference type="ARBA" id="ARBA00023242"/>
    </source>
</evidence>
<dbReference type="PANTHER" id="PTHR12933:SF0">
    <property type="entry name" value="U3 SMALL NUCLEOLAR RNA-ASSOCIATED PROTEIN 25 HOMOLOG"/>
    <property type="match status" value="1"/>
</dbReference>
<dbReference type="Pfam" id="PF22916">
    <property type="entry name" value="UTP25_NTPase-like"/>
    <property type="match status" value="1"/>
</dbReference>
<dbReference type="EMBL" id="JAODUP010000162">
    <property type="protein sequence ID" value="KAK2158865.1"/>
    <property type="molecule type" value="Genomic_DNA"/>
</dbReference>
<evidence type="ECO:0000259" key="7">
    <source>
        <dbReference type="Pfam" id="PF06862"/>
    </source>
</evidence>
<evidence type="ECO:0000256" key="4">
    <source>
        <dbReference type="ARBA" id="ARBA00024421"/>
    </source>
</evidence>
<sequence length="750" mass="86996">MVWGNKKRGFGKKRKLRGDVHGLTKKQKSHLKQFGEIHPADERVESSSRLRKVEDVNEHPNKVNEEVFESSSSESENEPSAYDKLLSTFSGKSADELDEDSEVDETTKVDDVVGCSDSSSDDEQSDSDENDEKDTVVDAENTEEEEDASDNNDDGDDELPAEDYREGGFVEDIEEEQVGSIQNESDPFKKRFEMELDETLVDSVSKPEAWQRVEIEVPGLGRCLSTKLKDAPTIDINTKENDLVKLYVKKSLADQVPSANMKYVHPVLKDRDKLTGFQQSLFNVLNSYQDLYFPERNFDNGEELRLVYCLHALNHVAKTRNRVINHNLKIKAKKDSLMHEYRDQGLTRPKVLIIVPFRDSALRIVNMMSRLLMSENQSFITNKKRFQSEYSNPIDLRKGLKPEDYEATFVGNIDDHFRIGLGIAKKSLKLYTNFYSADIIIASPLGIRTVIGVEGEKDRDFDFLSSIEVLIFDQMDIFLMQNWDHILHLMSHLHLQPKESHGVDFSRVRMWTLNGWSKFYRQTLIFSSVTLPEINAIFNKHCQNFGGKLQLMKMYSSGSISQIIAPIPQVFHRISVSGVREVPDARFEFFKSKILPQYKDKMMSHTLVFIPSYYDFVRLRNYMKQEELAIQKLCEYTTNSSIKRARSFFYHGRTHFLLFTERVHFYRRFRIRGIRHIIFYELPTYPHYYSEIVNMTIDPKYRNKTTQNFTCEVLYTKYDVHKLSAIVGTERAGQMLHADKPVHMFITGDS</sequence>
<dbReference type="PANTHER" id="PTHR12933">
    <property type="entry name" value="ORF PROTEIN-RELATED"/>
    <property type="match status" value="1"/>
</dbReference>
<evidence type="ECO:0000256" key="1">
    <source>
        <dbReference type="ARBA" id="ARBA00004604"/>
    </source>
</evidence>
<keyword evidence="3" id="KW-0539">Nucleus</keyword>
<dbReference type="FunFam" id="3.40.50.300:FF:001559">
    <property type="entry name" value="U3 small nucleolar RNA-associated protein 25"/>
    <property type="match status" value="1"/>
</dbReference>
<evidence type="ECO:0000313" key="10">
    <source>
        <dbReference type="Proteomes" id="UP001208570"/>
    </source>
</evidence>
<feature type="compositionally biased region" description="Acidic residues" evidence="6">
    <location>
        <begin position="140"/>
        <end position="161"/>
    </location>
</feature>
<dbReference type="AlphaFoldDB" id="A0AAD9JV74"/>
<dbReference type="GO" id="GO:0019843">
    <property type="term" value="F:rRNA binding"/>
    <property type="evidence" value="ECO:0007669"/>
    <property type="project" value="TreeGrafter"/>
</dbReference>